<dbReference type="EMBL" id="BLXX01000002">
    <property type="protein sequence ID" value="GFO58633.1"/>
    <property type="molecule type" value="Genomic_DNA"/>
</dbReference>
<dbReference type="PROSITE" id="PS00480">
    <property type="entry name" value="CITRATE_SYNTHASE"/>
    <property type="match status" value="1"/>
</dbReference>
<dbReference type="InterPro" id="IPR036969">
    <property type="entry name" value="Citrate_synthase_sf"/>
</dbReference>
<dbReference type="GO" id="GO:0050440">
    <property type="term" value="F:2-methylcitrate synthase activity"/>
    <property type="evidence" value="ECO:0007669"/>
    <property type="project" value="UniProtKB-EC"/>
</dbReference>
<dbReference type="AlphaFoldDB" id="A0A6V8MFP1"/>
<dbReference type="FunFam" id="1.10.230.10:FF:000003">
    <property type="entry name" value="Citrate synthase"/>
    <property type="match status" value="1"/>
</dbReference>
<evidence type="ECO:0000256" key="1">
    <source>
        <dbReference type="ARBA" id="ARBA00004751"/>
    </source>
</evidence>
<sequence>MNATYSPGLEGVVAGTTAISTVGKKGRGLSYRGYSINDLAGRASFEEVAHLLLHGYLPDRDGLAQFRNRLVARRGLPPALKKVLEQLPADAHPMDVLRTGCSVLGALEPEGSSLDGERTAERLLASFPGMLMYWHHFATRHRRIDLELEEENFAGYLMTLLHGKRPDELKRRTVDASLTLYAEHEFNASTFAARVTASTLSDFYSAVTSAIGTLRGPLHGGANEEVMRLVSRFDSPEQAEAGLKEMLARKEKIMGFGHRVYKDMDPRSPIIRNWSRELADASGHRPLFAIFERIEQVVLEEKGLYPNLDFYSACAYHLCDIPTAMFTPFFVFARITGWSAHIMEQRQANRIFRPVAEYLGPDPLKYPPLEQRRQEP</sequence>
<protein>
    <recommendedName>
        <fullName evidence="7">Citrate synthase</fullName>
    </recommendedName>
</protein>
<dbReference type="InterPro" id="IPR024176">
    <property type="entry name" value="Citrate_synthase_bac-typ"/>
</dbReference>
<comment type="similarity">
    <text evidence="2 7 9">Belongs to the citrate synthase family.</text>
</comment>
<dbReference type="GO" id="GO:0036440">
    <property type="term" value="F:citrate synthase activity"/>
    <property type="evidence" value="ECO:0007669"/>
    <property type="project" value="UniProtKB-EC"/>
</dbReference>
<evidence type="ECO:0000313" key="10">
    <source>
        <dbReference type="EMBL" id="GFO58633.1"/>
    </source>
</evidence>
<dbReference type="GO" id="GO:0019679">
    <property type="term" value="P:propionate metabolic process, methylcitrate cycle"/>
    <property type="evidence" value="ECO:0007669"/>
    <property type="project" value="TreeGrafter"/>
</dbReference>
<proteinExistence type="inferred from homology"/>
<name>A0A6V8MFP1_9BACT</name>
<reference evidence="11" key="1">
    <citation type="submission" date="2020-06" db="EMBL/GenBank/DDBJ databases">
        <title>Draft genomic sequence of Geomonas sp. Red330.</title>
        <authorList>
            <person name="Itoh H."/>
            <person name="Zhenxing X."/>
            <person name="Ushijima N."/>
            <person name="Masuda Y."/>
            <person name="Shiratori Y."/>
            <person name="Senoo K."/>
        </authorList>
    </citation>
    <scope>NUCLEOTIDE SEQUENCE [LARGE SCALE GENOMIC DNA]</scope>
    <source>
        <strain evidence="11">Red330</strain>
    </source>
</reference>
<dbReference type="GO" id="GO:0005975">
    <property type="term" value="P:carbohydrate metabolic process"/>
    <property type="evidence" value="ECO:0007669"/>
    <property type="project" value="TreeGrafter"/>
</dbReference>
<dbReference type="InterPro" id="IPR011278">
    <property type="entry name" value="2-MeCitrate/Citrate_synth_II"/>
</dbReference>
<evidence type="ECO:0000256" key="3">
    <source>
        <dbReference type="ARBA" id="ARBA00022532"/>
    </source>
</evidence>
<dbReference type="Gene3D" id="1.10.230.10">
    <property type="entry name" value="Cytochrome P450-Terp, domain 2"/>
    <property type="match status" value="1"/>
</dbReference>
<keyword evidence="4 7" id="KW-0808">Transferase</keyword>
<dbReference type="InterPro" id="IPR016142">
    <property type="entry name" value="Citrate_synth-like_lrg_a-sub"/>
</dbReference>
<dbReference type="InterPro" id="IPR016143">
    <property type="entry name" value="Citrate_synth-like_sm_a-sub"/>
</dbReference>
<gene>
    <name evidence="10" type="ORF">GMST_09580</name>
</gene>
<dbReference type="PRINTS" id="PR00143">
    <property type="entry name" value="CITRTSNTHASE"/>
</dbReference>
<dbReference type="PANTHER" id="PTHR11739:SF25">
    <property type="entry name" value="CITRATE SYNTHASE-RELATED PROTEIN DDB_G0287281"/>
    <property type="match status" value="1"/>
</dbReference>
<organism evidence="10 11">
    <name type="scientific">Geomonas silvestris</name>
    <dbReference type="NCBI Taxonomy" id="2740184"/>
    <lineage>
        <taxon>Bacteria</taxon>
        <taxon>Pseudomonadati</taxon>
        <taxon>Thermodesulfobacteriota</taxon>
        <taxon>Desulfuromonadia</taxon>
        <taxon>Geobacterales</taxon>
        <taxon>Geobacteraceae</taxon>
        <taxon>Geomonas</taxon>
    </lineage>
</organism>
<evidence type="ECO:0000256" key="7">
    <source>
        <dbReference type="PIRNR" id="PIRNR001369"/>
    </source>
</evidence>
<evidence type="ECO:0000256" key="9">
    <source>
        <dbReference type="RuleBase" id="RU003406"/>
    </source>
</evidence>
<evidence type="ECO:0000256" key="2">
    <source>
        <dbReference type="ARBA" id="ARBA00010566"/>
    </source>
</evidence>
<dbReference type="PANTHER" id="PTHR11739">
    <property type="entry name" value="CITRATE SYNTHASE"/>
    <property type="match status" value="1"/>
</dbReference>
<dbReference type="RefSeq" id="WP_183353488.1">
    <property type="nucleotide sequence ID" value="NZ_BLXX01000002.1"/>
</dbReference>
<evidence type="ECO:0000256" key="6">
    <source>
        <dbReference type="ARBA" id="ARBA00049288"/>
    </source>
</evidence>
<evidence type="ECO:0000313" key="11">
    <source>
        <dbReference type="Proteomes" id="UP000556026"/>
    </source>
</evidence>
<dbReference type="PIRSF" id="PIRSF001369">
    <property type="entry name" value="Citrate_synth"/>
    <property type="match status" value="1"/>
</dbReference>
<evidence type="ECO:0000256" key="5">
    <source>
        <dbReference type="ARBA" id="ARBA00049052"/>
    </source>
</evidence>
<dbReference type="NCBIfam" id="TIGR01800">
    <property type="entry name" value="cit_synth_II"/>
    <property type="match status" value="1"/>
</dbReference>
<dbReference type="InterPro" id="IPR019810">
    <property type="entry name" value="Citrate_synthase_AS"/>
</dbReference>
<dbReference type="InterPro" id="IPR002020">
    <property type="entry name" value="Citrate_synthase"/>
</dbReference>
<feature type="active site" evidence="8">
    <location>
        <position position="258"/>
    </location>
</feature>
<keyword evidence="11" id="KW-1185">Reference proteome</keyword>
<evidence type="ECO:0000256" key="8">
    <source>
        <dbReference type="PIRSR" id="PIRSR001369-1"/>
    </source>
</evidence>
<dbReference type="GO" id="GO:0005737">
    <property type="term" value="C:cytoplasm"/>
    <property type="evidence" value="ECO:0007669"/>
    <property type="project" value="InterPro"/>
</dbReference>
<accession>A0A6V8MFP1</accession>
<evidence type="ECO:0000256" key="4">
    <source>
        <dbReference type="ARBA" id="ARBA00022679"/>
    </source>
</evidence>
<dbReference type="Proteomes" id="UP000556026">
    <property type="component" value="Unassembled WGS sequence"/>
</dbReference>
<dbReference type="Gene3D" id="1.10.580.10">
    <property type="entry name" value="Citrate Synthase, domain 1"/>
    <property type="match status" value="1"/>
</dbReference>
<dbReference type="GO" id="GO:0006099">
    <property type="term" value="P:tricarboxylic acid cycle"/>
    <property type="evidence" value="ECO:0007669"/>
    <property type="project" value="UniProtKB-UniPathway"/>
</dbReference>
<feature type="active site" evidence="8">
    <location>
        <position position="309"/>
    </location>
</feature>
<comment type="pathway">
    <text evidence="1">Carbohydrate metabolism; tricarboxylic acid cycle; isocitrate from oxaloacetate: step 1/2.</text>
</comment>
<dbReference type="SUPFAM" id="SSF48256">
    <property type="entry name" value="Citrate synthase"/>
    <property type="match status" value="1"/>
</dbReference>
<keyword evidence="3" id="KW-0816">Tricarboxylic acid cycle</keyword>
<comment type="caution">
    <text evidence="10">The sequence shown here is derived from an EMBL/GenBank/DDBJ whole genome shotgun (WGS) entry which is preliminary data.</text>
</comment>
<comment type="catalytic activity">
    <reaction evidence="6">
        <text>oxaloacetate + acetyl-CoA + H2O = citrate + CoA + H(+)</text>
        <dbReference type="Rhea" id="RHEA:16845"/>
        <dbReference type="ChEBI" id="CHEBI:15377"/>
        <dbReference type="ChEBI" id="CHEBI:15378"/>
        <dbReference type="ChEBI" id="CHEBI:16452"/>
        <dbReference type="ChEBI" id="CHEBI:16947"/>
        <dbReference type="ChEBI" id="CHEBI:57287"/>
        <dbReference type="ChEBI" id="CHEBI:57288"/>
        <dbReference type="EC" id="2.3.3.16"/>
    </reaction>
</comment>
<comment type="catalytic activity">
    <reaction evidence="5">
        <text>propanoyl-CoA + oxaloacetate + H2O = (2S,3S)-2-methylcitrate + CoA + H(+)</text>
        <dbReference type="Rhea" id="RHEA:23780"/>
        <dbReference type="ChEBI" id="CHEBI:15377"/>
        <dbReference type="ChEBI" id="CHEBI:15378"/>
        <dbReference type="ChEBI" id="CHEBI:16452"/>
        <dbReference type="ChEBI" id="CHEBI:57287"/>
        <dbReference type="ChEBI" id="CHEBI:57392"/>
        <dbReference type="ChEBI" id="CHEBI:58853"/>
        <dbReference type="EC" id="2.3.3.5"/>
    </reaction>
</comment>
<dbReference type="Pfam" id="PF00285">
    <property type="entry name" value="Citrate_synt"/>
    <property type="match status" value="1"/>
</dbReference>
<dbReference type="UniPathway" id="UPA00223">
    <property type="reaction ID" value="UER00717"/>
</dbReference>